<accession>A0A1Y2C286</accession>
<dbReference type="Proteomes" id="UP000193920">
    <property type="component" value="Unassembled WGS sequence"/>
</dbReference>
<dbReference type="GO" id="GO:0006357">
    <property type="term" value="P:regulation of transcription by RNA polymerase II"/>
    <property type="evidence" value="ECO:0007669"/>
    <property type="project" value="TreeGrafter"/>
</dbReference>
<name>A0A1Y2C286_9FUNG</name>
<sequence>MNPNSYYYNAQKQNYMAPLKDNQELLMQRNLYYDNKGQPSHASYNMLPNSNLLNSQVYQQQQPSLNASQIQNMNLANQQLPIPQDINSNSKLKYVDSLQRMPNESVPYQNMNGNPPNQPMSQEWLKMNQNINSSMGLNRMQGSQPSNKNIPYGNGIDNRMLKIQQQNQALSQGQSLVEQAQQGFPQKNMSARNNENVRTPNFQNVNLQIPQPQSQQSGQEYIANQNPKMSITIDKRNMYMDKSNSEKLTPTQQNLANSIIQYRKKVMEGTAQPDPSFENYIKQCYGLLSNQEQIEINNYIQNAFVNSNIVNSNNSNDIPKLHKSLNNNINTNNNSSDNNNNNNNNNRNMGVDMDINIKKKKSQIQPPIIKNEPVKQYNNQDSINSNKSRSNSNSGRQITKHDLNSLKYMIDSREKFDELFYRRFLPEKYKYFTPLQIMGKNIDYYDIYSLLSFVGFEKLDTVGDGIWDHIIKTLHIFPDPPRIRDVLRSHCLPIFQPFNEFILNGFTLPPESKENTNKPQIPIQNKPLTPQTQPQPQDYTGMNQIHPNQMNNMIPPIQKPLSQQQPPQPQQQTVYNKSIQQQAVNINKEGINNLINPKFNNYEPKIKFSENLKDETLDVLDKYVTDPEVKGVEELGLITSHSLQMQLKSGLDTEIVHALNTLSIISFDQYTNFSLANDPELITVMVDMLEDCLKKFKLIEEDEDFISFSKLYDMEMDDFEQVYTPTIHGKTLKIEEKIKNRSLCLGNIFRNLSFIPENQEIFAEDERLLQAILTTFKIQCDPHYLQDRNIFNDNEESSVQNKNMISYTFEVTPMNSGSSSIPNLYSETATCILEHRKNGIIFFSNVSAYVKLPNEEFTKTLITILEDVIMNSYDSYYIYPALEAVGKLGILDKNKDHLSSLTIDWYDIFKYTVTLLPQEGLTLDIEPEEVALIEMVMLNLYNICSFEDDLKIKVANHPGFIATMLKFTLYPVEFTNFLICRDGNNPQALMQFDFSFFTNAKCQYYIQTLTPICQRAMRILHEISVIKDNKPLFYPFETKLVEISMMSENIINKEISQLAGEILSTLQEKDLEFDF</sequence>
<dbReference type="PANTHER" id="PTHR12656">
    <property type="entry name" value="BRG-1 ASSOCIATED FACTOR 250 BAF250"/>
    <property type="match status" value="1"/>
</dbReference>
<dbReference type="EMBL" id="MCOG01000125">
    <property type="protein sequence ID" value="ORY41129.1"/>
    <property type="molecule type" value="Genomic_DNA"/>
</dbReference>
<feature type="region of interest" description="Disordered" evidence="3">
    <location>
        <begin position="512"/>
        <end position="546"/>
    </location>
</feature>
<dbReference type="OrthoDB" id="1938591at2759"/>
<keyword evidence="6" id="KW-1185">Reference proteome</keyword>
<dbReference type="AlphaFoldDB" id="A0A1Y2C286"/>
<keyword evidence="2" id="KW-0539">Nucleus</keyword>
<reference evidence="5 6" key="1">
    <citation type="submission" date="2016-08" db="EMBL/GenBank/DDBJ databases">
        <title>A Parts List for Fungal Cellulosomes Revealed by Comparative Genomics.</title>
        <authorList>
            <consortium name="DOE Joint Genome Institute"/>
            <person name="Haitjema C.H."/>
            <person name="Gilmore S.P."/>
            <person name="Henske J.K."/>
            <person name="Solomon K.V."/>
            <person name="De Groot R."/>
            <person name="Kuo A."/>
            <person name="Mondo S.J."/>
            <person name="Salamov A.A."/>
            <person name="Labutti K."/>
            <person name="Zhao Z."/>
            <person name="Chiniquy J."/>
            <person name="Barry K."/>
            <person name="Brewer H.M."/>
            <person name="Purvine S.O."/>
            <person name="Wright A.T."/>
            <person name="Boxma B."/>
            <person name="Van Alen T."/>
            <person name="Hackstein J.H."/>
            <person name="Baker S.E."/>
            <person name="Grigoriev I.V."/>
            <person name="O'Malley M.A."/>
        </authorList>
    </citation>
    <scope>NUCLEOTIDE SEQUENCE [LARGE SCALE GENOMIC DNA]</scope>
    <source>
        <strain evidence="5 6">G1</strain>
    </source>
</reference>
<dbReference type="GO" id="GO:0016514">
    <property type="term" value="C:SWI/SNF complex"/>
    <property type="evidence" value="ECO:0007669"/>
    <property type="project" value="InterPro"/>
</dbReference>
<feature type="domain" description="SWI/SNF-like complex subunit BAF250 C-terminal" evidence="4">
    <location>
        <begin position="738"/>
        <end position="852"/>
    </location>
</feature>
<feature type="region of interest" description="Disordered" evidence="3">
    <location>
        <begin position="362"/>
        <end position="398"/>
    </location>
</feature>
<comment type="caution">
    <text evidence="5">The sequence shown here is derived from an EMBL/GenBank/DDBJ whole genome shotgun (WGS) entry which is preliminary data.</text>
</comment>
<evidence type="ECO:0000256" key="1">
    <source>
        <dbReference type="ARBA" id="ARBA00004123"/>
    </source>
</evidence>
<feature type="compositionally biased region" description="Low complexity" evidence="3">
    <location>
        <begin position="326"/>
        <end position="348"/>
    </location>
</feature>
<feature type="compositionally biased region" description="Low complexity" evidence="3">
    <location>
        <begin position="555"/>
        <end position="565"/>
    </location>
</feature>
<proteinExistence type="predicted"/>
<dbReference type="GO" id="GO:0035060">
    <property type="term" value="C:brahma complex"/>
    <property type="evidence" value="ECO:0007669"/>
    <property type="project" value="InterPro"/>
</dbReference>
<feature type="compositionally biased region" description="Low complexity" evidence="3">
    <location>
        <begin position="527"/>
        <end position="537"/>
    </location>
</feature>
<feature type="region of interest" description="Disordered" evidence="3">
    <location>
        <begin position="553"/>
        <end position="572"/>
    </location>
</feature>
<gene>
    <name evidence="5" type="ORF">LY90DRAFT_34000</name>
</gene>
<evidence type="ECO:0000259" key="4">
    <source>
        <dbReference type="Pfam" id="PF12031"/>
    </source>
</evidence>
<dbReference type="Pfam" id="PF12031">
    <property type="entry name" value="BAF250_C"/>
    <property type="match status" value="1"/>
</dbReference>
<organism evidence="5 6">
    <name type="scientific">Neocallimastix californiae</name>
    <dbReference type="NCBI Taxonomy" id="1754190"/>
    <lineage>
        <taxon>Eukaryota</taxon>
        <taxon>Fungi</taxon>
        <taxon>Fungi incertae sedis</taxon>
        <taxon>Chytridiomycota</taxon>
        <taxon>Chytridiomycota incertae sedis</taxon>
        <taxon>Neocallimastigomycetes</taxon>
        <taxon>Neocallimastigales</taxon>
        <taxon>Neocallimastigaceae</taxon>
        <taxon>Neocallimastix</taxon>
    </lineage>
</organism>
<dbReference type="InterPro" id="IPR021906">
    <property type="entry name" value="BAF250/Osa"/>
</dbReference>
<dbReference type="PANTHER" id="PTHR12656:SF5">
    <property type="entry name" value="TRITHORAX GROUP PROTEIN OSA"/>
    <property type="match status" value="1"/>
</dbReference>
<evidence type="ECO:0000313" key="6">
    <source>
        <dbReference type="Proteomes" id="UP000193920"/>
    </source>
</evidence>
<feature type="compositionally biased region" description="Low complexity" evidence="3">
    <location>
        <begin position="382"/>
        <end position="394"/>
    </location>
</feature>
<dbReference type="GO" id="GO:0045893">
    <property type="term" value="P:positive regulation of DNA-templated transcription"/>
    <property type="evidence" value="ECO:0007669"/>
    <property type="project" value="TreeGrafter"/>
</dbReference>
<dbReference type="STRING" id="1754190.A0A1Y2C286"/>
<comment type="subcellular location">
    <subcellularLocation>
        <location evidence="1">Nucleus</location>
    </subcellularLocation>
</comment>
<evidence type="ECO:0000256" key="3">
    <source>
        <dbReference type="SAM" id="MobiDB-lite"/>
    </source>
</evidence>
<evidence type="ECO:0000313" key="5">
    <source>
        <dbReference type="EMBL" id="ORY41129.1"/>
    </source>
</evidence>
<protein>
    <recommendedName>
        <fullName evidence="4">SWI/SNF-like complex subunit BAF250 C-terminal domain-containing protein</fullName>
    </recommendedName>
</protein>
<feature type="region of interest" description="Disordered" evidence="3">
    <location>
        <begin position="321"/>
        <end position="350"/>
    </location>
</feature>
<dbReference type="GO" id="GO:0005654">
    <property type="term" value="C:nucleoplasm"/>
    <property type="evidence" value="ECO:0007669"/>
    <property type="project" value="TreeGrafter"/>
</dbReference>
<evidence type="ECO:0000256" key="2">
    <source>
        <dbReference type="ARBA" id="ARBA00023242"/>
    </source>
</evidence>
<dbReference type="GO" id="GO:0031491">
    <property type="term" value="F:nucleosome binding"/>
    <property type="evidence" value="ECO:0007669"/>
    <property type="project" value="TreeGrafter"/>
</dbReference>
<dbReference type="InterPro" id="IPR033388">
    <property type="entry name" value="BAF250_C"/>
</dbReference>
<dbReference type="GO" id="GO:0006338">
    <property type="term" value="P:chromatin remodeling"/>
    <property type="evidence" value="ECO:0007669"/>
    <property type="project" value="InterPro"/>
</dbReference>